<dbReference type="PANTHER" id="PTHR31356">
    <property type="entry name" value="THYLAKOID LUMENAL 29 KDA PROTEIN, CHLOROPLASTIC-RELATED"/>
    <property type="match status" value="1"/>
</dbReference>
<dbReference type="GO" id="GO:0020037">
    <property type="term" value="F:heme binding"/>
    <property type="evidence" value="ECO:0007669"/>
    <property type="project" value="UniProtKB-UniRule"/>
</dbReference>
<dbReference type="GO" id="GO:0004601">
    <property type="term" value="F:peroxidase activity"/>
    <property type="evidence" value="ECO:0007669"/>
    <property type="project" value="UniProtKB-KW"/>
</dbReference>
<keyword evidence="10" id="KW-1185">Reference proteome</keyword>
<reference evidence="9" key="1">
    <citation type="journal article" date="2019" name="Environ. Microbiol.">
        <title>Fungal ecological strategies reflected in gene transcription - a case study of two litter decomposers.</title>
        <authorList>
            <person name="Barbi F."/>
            <person name="Kohler A."/>
            <person name="Barry K."/>
            <person name="Baskaran P."/>
            <person name="Daum C."/>
            <person name="Fauchery L."/>
            <person name="Ihrmark K."/>
            <person name="Kuo A."/>
            <person name="LaButti K."/>
            <person name="Lipzen A."/>
            <person name="Morin E."/>
            <person name="Grigoriev I.V."/>
            <person name="Henrissat B."/>
            <person name="Lindahl B."/>
            <person name="Martin F."/>
        </authorList>
    </citation>
    <scope>NUCLEOTIDE SEQUENCE</scope>
    <source>
        <strain evidence="9">JB14</strain>
    </source>
</reference>
<protein>
    <recommendedName>
        <fullName evidence="7">Peroxidase</fullName>
        <ecNumber evidence="7">1.11.1.-</ecNumber>
    </recommendedName>
</protein>
<keyword evidence="3" id="KW-0479">Metal-binding</keyword>
<name>A0A6A4I618_9AGAR</name>
<keyword evidence="4 7" id="KW-0560">Oxidoreductase</keyword>
<gene>
    <name evidence="9" type="ORF">BT96DRAFT_876174</name>
</gene>
<evidence type="ECO:0000256" key="1">
    <source>
        <dbReference type="ARBA" id="ARBA00022559"/>
    </source>
</evidence>
<evidence type="ECO:0000256" key="6">
    <source>
        <dbReference type="RuleBase" id="RU004241"/>
    </source>
</evidence>
<dbReference type="PROSITE" id="PS50873">
    <property type="entry name" value="PEROXIDASE_4"/>
    <property type="match status" value="1"/>
</dbReference>
<accession>A0A6A4I618</accession>
<comment type="similarity">
    <text evidence="6">Belongs to the peroxidase family.</text>
</comment>
<dbReference type="GO" id="GO:0046872">
    <property type="term" value="F:metal ion binding"/>
    <property type="evidence" value="ECO:0007669"/>
    <property type="project" value="UniProtKB-UniRule"/>
</dbReference>
<evidence type="ECO:0000256" key="5">
    <source>
        <dbReference type="ARBA" id="ARBA00023004"/>
    </source>
</evidence>
<organism evidence="9 10">
    <name type="scientific">Gymnopus androsaceus JB14</name>
    <dbReference type="NCBI Taxonomy" id="1447944"/>
    <lineage>
        <taxon>Eukaryota</taxon>
        <taxon>Fungi</taxon>
        <taxon>Dikarya</taxon>
        <taxon>Basidiomycota</taxon>
        <taxon>Agaricomycotina</taxon>
        <taxon>Agaricomycetes</taxon>
        <taxon>Agaricomycetidae</taxon>
        <taxon>Agaricales</taxon>
        <taxon>Marasmiineae</taxon>
        <taxon>Omphalotaceae</taxon>
        <taxon>Gymnopus</taxon>
    </lineage>
</organism>
<dbReference type="PANTHER" id="PTHR31356:SF53">
    <property type="entry name" value="HEME PEROXIDASE"/>
    <property type="match status" value="1"/>
</dbReference>
<evidence type="ECO:0000256" key="7">
    <source>
        <dbReference type="RuleBase" id="RU363051"/>
    </source>
</evidence>
<dbReference type="InterPro" id="IPR044831">
    <property type="entry name" value="Ccp1-like"/>
</dbReference>
<sequence length="214" mass="22988">MSTHDIDDGTGGLDASIKYELDRAQNVGVGMEASLVDFADFQAPLFSMSDLIALGVVLGVAACGGPIISYSGGRVDATVAGPETVPEPQQDLATHIVESFRLQGFNVTEMINLVACAHTLGGVRQVDFPLIVTDNEVEVATFDTTVAFDNVVVSQYLQNTTENVLVVDPNVTTRSDFRIFSSDGNETMQRCAWALFNNSVALKLSTPVFIHRNV</sequence>
<keyword evidence="1 7" id="KW-0575">Peroxidase</keyword>
<dbReference type="Gene3D" id="1.10.420.10">
    <property type="entry name" value="Peroxidase, domain 2"/>
    <property type="match status" value="1"/>
</dbReference>
<evidence type="ECO:0000313" key="10">
    <source>
        <dbReference type="Proteomes" id="UP000799118"/>
    </source>
</evidence>
<evidence type="ECO:0000256" key="3">
    <source>
        <dbReference type="ARBA" id="ARBA00022723"/>
    </source>
</evidence>
<dbReference type="Proteomes" id="UP000799118">
    <property type="component" value="Unassembled WGS sequence"/>
</dbReference>
<dbReference type="Pfam" id="PF00141">
    <property type="entry name" value="peroxidase"/>
    <property type="match status" value="1"/>
</dbReference>
<feature type="domain" description="Plant heme peroxidase family profile" evidence="8">
    <location>
        <begin position="45"/>
        <end position="180"/>
    </location>
</feature>
<dbReference type="EC" id="1.11.1.-" evidence="7"/>
<evidence type="ECO:0000256" key="4">
    <source>
        <dbReference type="ARBA" id="ARBA00023002"/>
    </source>
</evidence>
<dbReference type="OrthoDB" id="2144714at2759"/>
<dbReference type="InterPro" id="IPR002016">
    <property type="entry name" value="Haem_peroxidase"/>
</dbReference>
<evidence type="ECO:0000256" key="2">
    <source>
        <dbReference type="ARBA" id="ARBA00022617"/>
    </source>
</evidence>
<dbReference type="AlphaFoldDB" id="A0A6A4I618"/>
<proteinExistence type="inferred from homology"/>
<dbReference type="GO" id="GO:0042744">
    <property type="term" value="P:hydrogen peroxide catabolic process"/>
    <property type="evidence" value="ECO:0007669"/>
    <property type="project" value="TreeGrafter"/>
</dbReference>
<keyword evidence="5" id="KW-0408">Iron</keyword>
<dbReference type="SUPFAM" id="SSF48113">
    <property type="entry name" value="Heme-dependent peroxidases"/>
    <property type="match status" value="1"/>
</dbReference>
<dbReference type="GO" id="GO:0000302">
    <property type="term" value="P:response to reactive oxygen species"/>
    <property type="evidence" value="ECO:0007669"/>
    <property type="project" value="TreeGrafter"/>
</dbReference>
<evidence type="ECO:0000313" key="9">
    <source>
        <dbReference type="EMBL" id="KAE9405981.1"/>
    </source>
</evidence>
<dbReference type="GO" id="GO:0034599">
    <property type="term" value="P:cellular response to oxidative stress"/>
    <property type="evidence" value="ECO:0007669"/>
    <property type="project" value="InterPro"/>
</dbReference>
<dbReference type="InterPro" id="IPR010255">
    <property type="entry name" value="Haem_peroxidase_sf"/>
</dbReference>
<evidence type="ECO:0000259" key="8">
    <source>
        <dbReference type="PROSITE" id="PS50873"/>
    </source>
</evidence>
<dbReference type="Gene3D" id="1.10.520.10">
    <property type="match status" value="1"/>
</dbReference>
<keyword evidence="2" id="KW-0349">Heme</keyword>
<dbReference type="EMBL" id="ML769405">
    <property type="protein sequence ID" value="KAE9405981.1"/>
    <property type="molecule type" value="Genomic_DNA"/>
</dbReference>